<keyword evidence="5 8" id="KW-0804">Transcription</keyword>
<dbReference type="NCBIfam" id="TIGR01462">
    <property type="entry name" value="greA"/>
    <property type="match status" value="1"/>
</dbReference>
<evidence type="ECO:0000256" key="8">
    <source>
        <dbReference type="HAMAP-Rule" id="MF_00105"/>
    </source>
</evidence>
<evidence type="ECO:0000256" key="4">
    <source>
        <dbReference type="ARBA" id="ARBA00023125"/>
    </source>
</evidence>
<dbReference type="GO" id="GO:0003677">
    <property type="term" value="F:DNA binding"/>
    <property type="evidence" value="ECO:0007669"/>
    <property type="project" value="UniProtKB-UniRule"/>
</dbReference>
<evidence type="ECO:0000256" key="3">
    <source>
        <dbReference type="ARBA" id="ARBA00023015"/>
    </source>
</evidence>
<accession>A0A1G8DBQ6</accession>
<dbReference type="FunFam" id="3.10.50.30:FF:000001">
    <property type="entry name" value="Transcription elongation factor GreA"/>
    <property type="match status" value="1"/>
</dbReference>
<evidence type="ECO:0000256" key="1">
    <source>
        <dbReference type="ARBA" id="ARBA00008213"/>
    </source>
</evidence>
<keyword evidence="12" id="KW-0251">Elongation factor</keyword>
<keyword evidence="4 8" id="KW-0238">DNA-binding</keyword>
<dbReference type="Gene3D" id="1.10.287.180">
    <property type="entry name" value="Transcription elongation factor, GreA/GreB, N-terminal domain"/>
    <property type="match status" value="1"/>
</dbReference>
<keyword evidence="3 8" id="KW-0805">Transcription regulation</keyword>
<evidence type="ECO:0000256" key="5">
    <source>
        <dbReference type="ARBA" id="ARBA00023163"/>
    </source>
</evidence>
<dbReference type="RefSeq" id="WP_084304375.1">
    <property type="nucleotide sequence ID" value="NZ_FNDG01000005.1"/>
</dbReference>
<dbReference type="PROSITE" id="PS00830">
    <property type="entry name" value="GREAB_2"/>
    <property type="match status" value="1"/>
</dbReference>
<evidence type="ECO:0000256" key="7">
    <source>
        <dbReference type="ARBA" id="ARBA00030776"/>
    </source>
</evidence>
<comment type="function">
    <text evidence="6 8 9">Necessary for efficient RNA polymerase transcription elongation past template-encoded arresting sites. The arresting sites in DNA have the property of trapping a certain fraction of elongating RNA polymerases that pass through, resulting in locked ternary complexes. Cleavage of the nascent transcript by cleavage factors such as GreA or GreB allows the resumption of elongation from the new 3'terminus. GreA releases sequences of 2 to 3 nucleotides.</text>
</comment>
<reference evidence="12 13" key="1">
    <citation type="submission" date="2016-10" db="EMBL/GenBank/DDBJ databases">
        <authorList>
            <person name="de Groot N.N."/>
        </authorList>
    </citation>
    <scope>NUCLEOTIDE SEQUENCE [LARGE SCALE GENOMIC DNA]</scope>
    <source>
        <strain evidence="12 13">LMG 18387</strain>
    </source>
</reference>
<dbReference type="InterPro" id="IPR028624">
    <property type="entry name" value="Tscrpt_elong_fac_GreA/B"/>
</dbReference>
<dbReference type="SUPFAM" id="SSF46557">
    <property type="entry name" value="GreA transcript cleavage protein, N-terminal domain"/>
    <property type="match status" value="1"/>
</dbReference>
<dbReference type="InterPro" id="IPR018151">
    <property type="entry name" value="TF_GreA/GreB_CS"/>
</dbReference>
<dbReference type="GO" id="GO:0006354">
    <property type="term" value="P:DNA-templated transcription elongation"/>
    <property type="evidence" value="ECO:0007669"/>
    <property type="project" value="TreeGrafter"/>
</dbReference>
<sequence length="158" mass="17306">MTKYPMTIQGARALEEELAHLTKVVRPKLSQDIGEARELGDLKENAEYHAAREQQGMVEARVRDIEGRLQNAVVIDVTTIAHTGKVIFGTTVEIANVETDESVSYRIVGEDEADIKQGKISVGSPIARALIGKEEGDVVAVNTPSGLIEYEIVEVRHI</sequence>
<dbReference type="Pfam" id="PF01272">
    <property type="entry name" value="GreA_GreB"/>
    <property type="match status" value="1"/>
</dbReference>
<dbReference type="InterPro" id="IPR022691">
    <property type="entry name" value="Tscrpt_elong_fac_GreA/B_N"/>
</dbReference>
<dbReference type="AlphaFoldDB" id="A0A1G8DBQ6"/>
<dbReference type="PIRSF" id="PIRSF006092">
    <property type="entry name" value="GreA_GreB"/>
    <property type="match status" value="1"/>
</dbReference>
<dbReference type="GO" id="GO:0070063">
    <property type="term" value="F:RNA polymerase binding"/>
    <property type="evidence" value="ECO:0007669"/>
    <property type="project" value="InterPro"/>
</dbReference>
<dbReference type="NCBIfam" id="NF001263">
    <property type="entry name" value="PRK00226.1-4"/>
    <property type="match status" value="1"/>
</dbReference>
<keyword evidence="12" id="KW-0648">Protein biosynthesis</keyword>
<gene>
    <name evidence="8" type="primary">greA</name>
    <name evidence="12" type="ORF">SAMN05216588_105203</name>
</gene>
<dbReference type="Gene3D" id="3.10.50.30">
    <property type="entry name" value="Transcription elongation factor, GreA/GreB, C-terminal domain"/>
    <property type="match status" value="1"/>
</dbReference>
<evidence type="ECO:0000256" key="2">
    <source>
        <dbReference type="ARBA" id="ARBA00013729"/>
    </source>
</evidence>
<evidence type="ECO:0000313" key="12">
    <source>
        <dbReference type="EMBL" id="SDH55033.1"/>
    </source>
</evidence>
<dbReference type="PANTHER" id="PTHR30437">
    <property type="entry name" value="TRANSCRIPTION ELONGATION FACTOR GREA"/>
    <property type="match status" value="1"/>
</dbReference>
<dbReference type="Proteomes" id="UP000198606">
    <property type="component" value="Unassembled WGS sequence"/>
</dbReference>
<dbReference type="PANTHER" id="PTHR30437:SF4">
    <property type="entry name" value="TRANSCRIPTION ELONGATION FACTOR GREA"/>
    <property type="match status" value="1"/>
</dbReference>
<dbReference type="GO" id="GO:0003746">
    <property type="term" value="F:translation elongation factor activity"/>
    <property type="evidence" value="ECO:0007669"/>
    <property type="project" value="UniProtKB-KW"/>
</dbReference>
<dbReference type="NCBIfam" id="NF001261">
    <property type="entry name" value="PRK00226.1-2"/>
    <property type="match status" value="1"/>
</dbReference>
<dbReference type="NCBIfam" id="NF001264">
    <property type="entry name" value="PRK00226.1-5"/>
    <property type="match status" value="1"/>
</dbReference>
<evidence type="ECO:0000256" key="6">
    <source>
        <dbReference type="ARBA" id="ARBA00024916"/>
    </source>
</evidence>
<dbReference type="STRING" id="29435.SAMN05216588_105203"/>
<organism evidence="12 13">
    <name type="scientific">Phytopseudomonas flavescens</name>
    <dbReference type="NCBI Taxonomy" id="29435"/>
    <lineage>
        <taxon>Bacteria</taxon>
        <taxon>Pseudomonadati</taxon>
        <taxon>Pseudomonadota</taxon>
        <taxon>Gammaproteobacteria</taxon>
        <taxon>Pseudomonadales</taxon>
        <taxon>Pseudomonadaceae</taxon>
        <taxon>Phytopseudomonas</taxon>
    </lineage>
</organism>
<dbReference type="InterPro" id="IPR036953">
    <property type="entry name" value="GreA/GreB_C_sf"/>
</dbReference>
<dbReference type="InterPro" id="IPR006359">
    <property type="entry name" value="Tscrpt_elong_fac_GreA"/>
</dbReference>
<dbReference type="SUPFAM" id="SSF54534">
    <property type="entry name" value="FKBP-like"/>
    <property type="match status" value="1"/>
</dbReference>
<dbReference type="GO" id="GO:0032784">
    <property type="term" value="P:regulation of DNA-templated transcription elongation"/>
    <property type="evidence" value="ECO:0007669"/>
    <property type="project" value="UniProtKB-UniRule"/>
</dbReference>
<dbReference type="InterPro" id="IPR001437">
    <property type="entry name" value="Tscrpt_elong_fac_GreA/B_C"/>
</dbReference>
<evidence type="ECO:0000259" key="11">
    <source>
        <dbReference type="Pfam" id="PF03449"/>
    </source>
</evidence>
<proteinExistence type="inferred from homology"/>
<comment type="similarity">
    <text evidence="1 8 9">Belongs to the GreA/GreB family.</text>
</comment>
<dbReference type="PROSITE" id="PS00829">
    <property type="entry name" value="GREAB_1"/>
    <property type="match status" value="1"/>
</dbReference>
<evidence type="ECO:0000256" key="9">
    <source>
        <dbReference type="RuleBase" id="RU000556"/>
    </source>
</evidence>
<name>A0A1G8DBQ6_9GAMM</name>
<dbReference type="InterPro" id="IPR036805">
    <property type="entry name" value="Tscrpt_elong_fac_GreA/B_N_sf"/>
</dbReference>
<dbReference type="Pfam" id="PF03449">
    <property type="entry name" value="GreA_GreB_N"/>
    <property type="match status" value="1"/>
</dbReference>
<feature type="domain" description="Transcription elongation factor GreA/GreB C-terminal" evidence="10">
    <location>
        <begin position="83"/>
        <end position="156"/>
    </location>
</feature>
<protein>
    <recommendedName>
        <fullName evidence="2 8">Transcription elongation factor GreA</fullName>
    </recommendedName>
    <alternativeName>
        <fullName evidence="7 8">Transcript cleavage factor GreA</fullName>
    </alternativeName>
</protein>
<dbReference type="EMBL" id="FNDG01000005">
    <property type="protein sequence ID" value="SDH55033.1"/>
    <property type="molecule type" value="Genomic_DNA"/>
</dbReference>
<feature type="domain" description="Transcription elongation factor GreA/GreB N-terminal" evidence="11">
    <location>
        <begin position="5"/>
        <end position="74"/>
    </location>
</feature>
<dbReference type="FunFam" id="1.10.287.180:FF:000001">
    <property type="entry name" value="Transcription elongation factor GreA"/>
    <property type="match status" value="1"/>
</dbReference>
<evidence type="ECO:0000313" key="13">
    <source>
        <dbReference type="Proteomes" id="UP000198606"/>
    </source>
</evidence>
<dbReference type="InterPro" id="IPR023459">
    <property type="entry name" value="Tscrpt_elong_fac_GreA/B_fam"/>
</dbReference>
<evidence type="ECO:0000259" key="10">
    <source>
        <dbReference type="Pfam" id="PF01272"/>
    </source>
</evidence>
<dbReference type="HAMAP" id="MF_00105">
    <property type="entry name" value="GreA_GreB"/>
    <property type="match status" value="1"/>
</dbReference>